<gene>
    <name evidence="2" type="ORF">Anas_02029</name>
</gene>
<evidence type="ECO:0000313" key="2">
    <source>
        <dbReference type="EMBL" id="KAB7507052.1"/>
    </source>
</evidence>
<dbReference type="Gene3D" id="3.30.465.10">
    <property type="match status" value="1"/>
</dbReference>
<dbReference type="Pfam" id="PF00941">
    <property type="entry name" value="FAD_binding_5"/>
    <property type="match status" value="1"/>
</dbReference>
<dbReference type="InterPro" id="IPR002346">
    <property type="entry name" value="Mopterin_DH_FAD-bd"/>
</dbReference>
<name>A0A5N5TLP1_9CRUS</name>
<sequence length="78" mass="8745">MACWAGNIRMKYDHNNFGSDIFVTLVALDAKIKIGRRDGDVTISPEEFLSIDMSKSLILSMNIPPQPDNVINVIFFVT</sequence>
<organism evidence="2 3">
    <name type="scientific">Armadillidium nasatum</name>
    <dbReference type="NCBI Taxonomy" id="96803"/>
    <lineage>
        <taxon>Eukaryota</taxon>
        <taxon>Metazoa</taxon>
        <taxon>Ecdysozoa</taxon>
        <taxon>Arthropoda</taxon>
        <taxon>Crustacea</taxon>
        <taxon>Multicrustacea</taxon>
        <taxon>Malacostraca</taxon>
        <taxon>Eumalacostraca</taxon>
        <taxon>Peracarida</taxon>
        <taxon>Isopoda</taxon>
        <taxon>Oniscidea</taxon>
        <taxon>Crinocheta</taxon>
        <taxon>Armadillidiidae</taxon>
        <taxon>Armadillidium</taxon>
    </lineage>
</organism>
<accession>A0A5N5TLP1</accession>
<dbReference type="SUPFAM" id="SSF56176">
    <property type="entry name" value="FAD-binding/transporter-associated domain-like"/>
    <property type="match status" value="1"/>
</dbReference>
<protein>
    <recommendedName>
        <fullName evidence="1">Molybdopterin dehydrogenase FAD-binding domain-containing protein</fullName>
    </recommendedName>
</protein>
<dbReference type="EMBL" id="SEYY01000528">
    <property type="protein sequence ID" value="KAB7507052.1"/>
    <property type="molecule type" value="Genomic_DNA"/>
</dbReference>
<dbReference type="GO" id="GO:0050660">
    <property type="term" value="F:flavin adenine dinucleotide binding"/>
    <property type="evidence" value="ECO:0007669"/>
    <property type="project" value="InterPro"/>
</dbReference>
<dbReference type="GO" id="GO:0016491">
    <property type="term" value="F:oxidoreductase activity"/>
    <property type="evidence" value="ECO:0007669"/>
    <property type="project" value="InterPro"/>
</dbReference>
<proteinExistence type="predicted"/>
<dbReference type="InterPro" id="IPR016169">
    <property type="entry name" value="FAD-bd_PCMH_sub2"/>
</dbReference>
<feature type="domain" description="Molybdopterin dehydrogenase FAD-binding" evidence="1">
    <location>
        <begin position="1"/>
        <end position="64"/>
    </location>
</feature>
<comment type="caution">
    <text evidence="2">The sequence shown here is derived from an EMBL/GenBank/DDBJ whole genome shotgun (WGS) entry which is preliminary data.</text>
</comment>
<evidence type="ECO:0000259" key="1">
    <source>
        <dbReference type="Pfam" id="PF00941"/>
    </source>
</evidence>
<dbReference type="OrthoDB" id="8300278at2759"/>
<keyword evidence="3" id="KW-1185">Reference proteome</keyword>
<dbReference type="Proteomes" id="UP000326759">
    <property type="component" value="Unassembled WGS sequence"/>
</dbReference>
<feature type="non-terminal residue" evidence="2">
    <location>
        <position position="78"/>
    </location>
</feature>
<evidence type="ECO:0000313" key="3">
    <source>
        <dbReference type="Proteomes" id="UP000326759"/>
    </source>
</evidence>
<reference evidence="2 3" key="1">
    <citation type="journal article" date="2019" name="PLoS Biol.">
        <title>Sex chromosomes control vertical transmission of feminizing Wolbachia symbionts in an isopod.</title>
        <authorList>
            <person name="Becking T."/>
            <person name="Chebbi M.A."/>
            <person name="Giraud I."/>
            <person name="Moumen B."/>
            <person name="Laverre T."/>
            <person name="Caubet Y."/>
            <person name="Peccoud J."/>
            <person name="Gilbert C."/>
            <person name="Cordaux R."/>
        </authorList>
    </citation>
    <scope>NUCLEOTIDE SEQUENCE [LARGE SCALE GENOMIC DNA]</scope>
    <source>
        <strain evidence="2">ANa2</strain>
        <tissue evidence="2">Whole body excluding digestive tract and cuticle</tissue>
    </source>
</reference>
<dbReference type="AlphaFoldDB" id="A0A5N5TLP1"/>
<dbReference type="InterPro" id="IPR036318">
    <property type="entry name" value="FAD-bd_PCMH-like_sf"/>
</dbReference>